<feature type="compositionally biased region" description="Pro residues" evidence="6">
    <location>
        <begin position="96"/>
        <end position="105"/>
    </location>
</feature>
<gene>
    <name evidence="8" type="ORF">RHOBADRAFT_53158</name>
</gene>
<dbReference type="GO" id="GO:0003700">
    <property type="term" value="F:DNA-binding transcription factor activity"/>
    <property type="evidence" value="ECO:0007669"/>
    <property type="project" value="InterPro"/>
</dbReference>
<feature type="region of interest" description="Disordered" evidence="6">
    <location>
        <begin position="1"/>
        <end position="129"/>
    </location>
</feature>
<dbReference type="STRING" id="578459.A0A194S3N5"/>
<evidence type="ECO:0000256" key="2">
    <source>
        <dbReference type="ARBA" id="ARBA00006403"/>
    </source>
</evidence>
<dbReference type="SUPFAM" id="SSF46785">
    <property type="entry name" value="Winged helix' DNA-binding domain"/>
    <property type="match status" value="1"/>
</dbReference>
<comment type="similarity">
    <text evidence="2 5">Belongs to the HSF family.</text>
</comment>
<dbReference type="PANTHER" id="PTHR10015:SF427">
    <property type="entry name" value="HEAT SHOCK FACTOR PROTEIN"/>
    <property type="match status" value="1"/>
</dbReference>
<feature type="domain" description="HSF-type DNA-binding" evidence="7">
    <location>
        <begin position="162"/>
        <end position="264"/>
    </location>
</feature>
<sequence length="682" mass="74122">MPSRRPAASPSASSSSPSSTDEMHSTSSRPELRVDTSLSQAARDALEQDENAPPRTPISSSLSPEPEKRRRPSRSLKKQKRVPASKRASVALGQPRLPPPPPPTGPSARLSPSAGPSPPPTAHDKTYGLRHPADKRYDEAAWPGYAAAAAEDDGFTIVEPKAKPSFIEKVYRMLADDEVQELVYWTPAGDGFIIPDVDQFSTVVLPLYFKSPVYSSFLRQLYSYNFSRTRIYLERKCKTVVSQHIHGPATFRRDSPHPQAVKRRLSVPRQSLYMRQDVVEDVVRVKGVNNPSCAILESFDRVESSALSVAPASPASSRAQQSTSFAFEYPSRPTKRRAGEAGLEEAERDVFGPVELAEGRGDVKRLELACRRLSTQLNQAQWRLKSTIRICKVLKERVHDLGGVFEEPDYFSLDVDDRNTHASSSFAVASGGADLAFPSSHLSGWPAASRSLASYDQRAPPARSSHTCEQRRDWPVVAGPSFVNLSPQLEQTVDHLVLPTGPASSTSPPWSPRHPIFRNSSFANDSTALVDVTHAGAPPQLDEQLLPAPHLLDSHASAFSFVGTRTLAEYYDAEGYGDASVRPLNVVEPLGAAADLPQHAHGPLDVAGGAAQAQYAESAPTAQDVEASAWAAAYADRFCDEWYADVLEPCEGTAPRVVAQRSSAVEAHLEYSSLATTFGTGV</sequence>
<evidence type="ECO:0000259" key="7">
    <source>
        <dbReference type="SMART" id="SM00415"/>
    </source>
</evidence>
<dbReference type="PANTHER" id="PTHR10015">
    <property type="entry name" value="HEAT SHOCK TRANSCRIPTION FACTOR"/>
    <property type="match status" value="1"/>
</dbReference>
<name>A0A194S3N5_RHOGW</name>
<dbReference type="Proteomes" id="UP000053890">
    <property type="component" value="Unassembled WGS sequence"/>
</dbReference>
<dbReference type="Gene3D" id="1.10.10.10">
    <property type="entry name" value="Winged helix-like DNA-binding domain superfamily/Winged helix DNA-binding domain"/>
    <property type="match status" value="1"/>
</dbReference>
<keyword evidence="3" id="KW-0238">DNA-binding</keyword>
<proteinExistence type="inferred from homology"/>
<feature type="compositionally biased region" description="Low complexity" evidence="6">
    <location>
        <begin position="1"/>
        <end position="19"/>
    </location>
</feature>
<feature type="compositionally biased region" description="Basic residues" evidence="6">
    <location>
        <begin position="69"/>
        <end position="84"/>
    </location>
</feature>
<dbReference type="InterPro" id="IPR036388">
    <property type="entry name" value="WH-like_DNA-bd_sf"/>
</dbReference>
<dbReference type="GeneID" id="28977147"/>
<comment type="subcellular location">
    <subcellularLocation>
        <location evidence="1">Nucleus</location>
    </subcellularLocation>
</comment>
<dbReference type="GO" id="GO:0043565">
    <property type="term" value="F:sequence-specific DNA binding"/>
    <property type="evidence" value="ECO:0007669"/>
    <property type="project" value="InterPro"/>
</dbReference>
<dbReference type="GO" id="GO:0005634">
    <property type="term" value="C:nucleus"/>
    <property type="evidence" value="ECO:0007669"/>
    <property type="project" value="UniProtKB-SubCell"/>
</dbReference>
<evidence type="ECO:0000256" key="4">
    <source>
        <dbReference type="ARBA" id="ARBA00023242"/>
    </source>
</evidence>
<dbReference type="EMBL" id="KQ474078">
    <property type="protein sequence ID" value="KPV75134.1"/>
    <property type="molecule type" value="Genomic_DNA"/>
</dbReference>
<dbReference type="SMART" id="SM00415">
    <property type="entry name" value="HSF"/>
    <property type="match status" value="1"/>
</dbReference>
<dbReference type="InterPro" id="IPR000232">
    <property type="entry name" value="HSF_DNA-bd"/>
</dbReference>
<evidence type="ECO:0000256" key="6">
    <source>
        <dbReference type="SAM" id="MobiDB-lite"/>
    </source>
</evidence>
<protein>
    <recommendedName>
        <fullName evidence="7">HSF-type DNA-binding domain-containing protein</fullName>
    </recommendedName>
</protein>
<evidence type="ECO:0000256" key="5">
    <source>
        <dbReference type="RuleBase" id="RU004020"/>
    </source>
</evidence>
<keyword evidence="9" id="KW-1185">Reference proteome</keyword>
<dbReference type="AlphaFoldDB" id="A0A194S3N5"/>
<dbReference type="RefSeq" id="XP_018271183.1">
    <property type="nucleotide sequence ID" value="XM_018416699.1"/>
</dbReference>
<evidence type="ECO:0000256" key="1">
    <source>
        <dbReference type="ARBA" id="ARBA00004123"/>
    </source>
</evidence>
<evidence type="ECO:0000313" key="9">
    <source>
        <dbReference type="Proteomes" id="UP000053890"/>
    </source>
</evidence>
<dbReference type="PRINTS" id="PR00056">
    <property type="entry name" value="HSFDOMAIN"/>
</dbReference>
<evidence type="ECO:0000256" key="3">
    <source>
        <dbReference type="ARBA" id="ARBA00023125"/>
    </source>
</evidence>
<evidence type="ECO:0000313" key="8">
    <source>
        <dbReference type="EMBL" id="KPV75134.1"/>
    </source>
</evidence>
<reference evidence="8 9" key="1">
    <citation type="journal article" date="2015" name="Front. Microbiol.">
        <title>Genome sequence of the plant growth promoting endophytic yeast Rhodotorula graminis WP1.</title>
        <authorList>
            <person name="Firrincieli A."/>
            <person name="Otillar R."/>
            <person name="Salamov A."/>
            <person name="Schmutz J."/>
            <person name="Khan Z."/>
            <person name="Redman R.S."/>
            <person name="Fleck N.D."/>
            <person name="Lindquist E."/>
            <person name="Grigoriev I.V."/>
            <person name="Doty S.L."/>
        </authorList>
    </citation>
    <scope>NUCLEOTIDE SEQUENCE [LARGE SCALE GENOMIC DNA]</scope>
    <source>
        <strain evidence="8 9">WP1</strain>
    </source>
</reference>
<organism evidence="8 9">
    <name type="scientific">Rhodotorula graminis (strain WP1)</name>
    <dbReference type="NCBI Taxonomy" id="578459"/>
    <lineage>
        <taxon>Eukaryota</taxon>
        <taxon>Fungi</taxon>
        <taxon>Dikarya</taxon>
        <taxon>Basidiomycota</taxon>
        <taxon>Pucciniomycotina</taxon>
        <taxon>Microbotryomycetes</taxon>
        <taxon>Sporidiobolales</taxon>
        <taxon>Sporidiobolaceae</taxon>
        <taxon>Rhodotorula</taxon>
    </lineage>
</organism>
<dbReference type="OrthoDB" id="3262670at2759"/>
<dbReference type="InterPro" id="IPR036390">
    <property type="entry name" value="WH_DNA-bd_sf"/>
</dbReference>
<dbReference type="Pfam" id="PF00447">
    <property type="entry name" value="HSF_DNA-bind"/>
    <property type="match status" value="1"/>
</dbReference>
<accession>A0A194S3N5</accession>
<keyword evidence="4" id="KW-0539">Nucleus</keyword>